<dbReference type="Proteomes" id="UP001595868">
    <property type="component" value="Unassembled WGS sequence"/>
</dbReference>
<evidence type="ECO:0000256" key="4">
    <source>
        <dbReference type="ARBA" id="ARBA00022679"/>
    </source>
</evidence>
<dbReference type="InterPro" id="IPR050482">
    <property type="entry name" value="Sensor_HK_TwoCompSys"/>
</dbReference>
<evidence type="ECO:0000256" key="1">
    <source>
        <dbReference type="ARBA" id="ARBA00000085"/>
    </source>
</evidence>
<feature type="transmembrane region" description="Helical" evidence="9">
    <location>
        <begin position="188"/>
        <end position="210"/>
    </location>
</feature>
<evidence type="ECO:0000256" key="3">
    <source>
        <dbReference type="ARBA" id="ARBA00022553"/>
    </source>
</evidence>
<accession>A0ABV8KVI9</accession>
<dbReference type="EC" id="2.7.13.3" evidence="2"/>
<keyword evidence="5" id="KW-0547">Nucleotide-binding</keyword>
<dbReference type="InterPro" id="IPR036890">
    <property type="entry name" value="HATPase_C_sf"/>
</dbReference>
<proteinExistence type="predicted"/>
<evidence type="ECO:0000259" key="11">
    <source>
        <dbReference type="Pfam" id="PF13796"/>
    </source>
</evidence>
<evidence type="ECO:0000256" key="5">
    <source>
        <dbReference type="ARBA" id="ARBA00022741"/>
    </source>
</evidence>
<keyword evidence="9" id="KW-0812">Transmembrane</keyword>
<evidence type="ECO:0000256" key="7">
    <source>
        <dbReference type="ARBA" id="ARBA00022840"/>
    </source>
</evidence>
<comment type="catalytic activity">
    <reaction evidence="1">
        <text>ATP + protein L-histidine = ADP + protein N-phospho-L-histidine.</text>
        <dbReference type="EC" id="2.7.13.3"/>
    </reaction>
</comment>
<evidence type="ECO:0000256" key="9">
    <source>
        <dbReference type="SAM" id="Phobius"/>
    </source>
</evidence>
<keyword evidence="3" id="KW-0597">Phosphoprotein</keyword>
<feature type="transmembrane region" description="Helical" evidence="9">
    <location>
        <begin position="65"/>
        <end position="93"/>
    </location>
</feature>
<keyword evidence="6 12" id="KW-0418">Kinase</keyword>
<dbReference type="SUPFAM" id="SSF55874">
    <property type="entry name" value="ATPase domain of HSP90 chaperone/DNA topoisomerase II/histidine kinase"/>
    <property type="match status" value="1"/>
</dbReference>
<dbReference type="PANTHER" id="PTHR24421">
    <property type="entry name" value="NITRATE/NITRITE SENSOR PROTEIN NARX-RELATED"/>
    <property type="match status" value="1"/>
</dbReference>
<keyword evidence="7" id="KW-0067">ATP-binding</keyword>
<feature type="domain" description="Signal transduction histidine kinase subgroup 3 dimerisation and phosphoacceptor" evidence="10">
    <location>
        <begin position="250"/>
        <end position="316"/>
    </location>
</feature>
<evidence type="ECO:0000256" key="2">
    <source>
        <dbReference type="ARBA" id="ARBA00012438"/>
    </source>
</evidence>
<dbReference type="Pfam" id="PF07730">
    <property type="entry name" value="HisKA_3"/>
    <property type="match status" value="1"/>
</dbReference>
<keyword evidence="13" id="KW-1185">Reference proteome</keyword>
<feature type="transmembrane region" description="Helical" evidence="9">
    <location>
        <begin position="135"/>
        <end position="168"/>
    </location>
</feature>
<evidence type="ECO:0000313" key="12">
    <source>
        <dbReference type="EMBL" id="MFC4110109.1"/>
    </source>
</evidence>
<gene>
    <name evidence="12" type="ORF">ACFOX0_29835</name>
</gene>
<dbReference type="EMBL" id="JBHSBN010000033">
    <property type="protein sequence ID" value="MFC4110109.1"/>
    <property type="molecule type" value="Genomic_DNA"/>
</dbReference>
<evidence type="ECO:0000256" key="6">
    <source>
        <dbReference type="ARBA" id="ARBA00022777"/>
    </source>
</evidence>
<evidence type="ECO:0000256" key="8">
    <source>
        <dbReference type="ARBA" id="ARBA00023012"/>
    </source>
</evidence>
<dbReference type="Pfam" id="PF13796">
    <property type="entry name" value="Sensor"/>
    <property type="match status" value="1"/>
</dbReference>
<comment type="caution">
    <text evidence="12">The sequence shown here is derived from an EMBL/GenBank/DDBJ whole genome shotgun (WGS) entry which is preliminary data.</text>
</comment>
<dbReference type="PANTHER" id="PTHR24421:SF10">
    <property type="entry name" value="NITRATE_NITRITE SENSOR PROTEIN NARQ"/>
    <property type="match status" value="1"/>
</dbReference>
<sequence>MSTPCNPLAAIGRRRFLLTGWPWRSLGYLLGTVPVLLAVGLPAAVLALPWLALARRLSGAGHQPIGLIAALAVVSGVLVGALGPLAALPVAAVERRRLRLVDRRPVRSGHRRPDAPGPWAWLRTRYAEPATWRALGYLALLATLVPAAYGMLALVLFLIAVLLASPALVGAGEPITLGFRTVDSVGQTVPYLITGLVLLPAVPYLVAVLAGGHAALARALLGGGPDDRLRAELVQVSRSRSRLVDAFEVERRRIERDLHDGAQQRLVGLTLQLGLARLDLPPDSPAGRAVGDAHERAKELMTELRQLIHNIHPRVLTDLGLAAALHDLAERSPLPVTVHADLAGRLPAPVESTGYFVVAEALTNVARHSGATGARVTAYRRDGRLVIEVGDDGRGGADPGPGGGLTGLADRVAAVAGRMLLSSPAGGPTLLRVEIPCDQNTDLPSG</sequence>
<name>A0ABV8KVI9_9ACTN</name>
<feature type="transmembrane region" description="Helical" evidence="9">
    <location>
        <begin position="26"/>
        <end position="53"/>
    </location>
</feature>
<dbReference type="Gene3D" id="1.20.5.1930">
    <property type="match status" value="1"/>
</dbReference>
<dbReference type="GO" id="GO:0016301">
    <property type="term" value="F:kinase activity"/>
    <property type="evidence" value="ECO:0007669"/>
    <property type="project" value="UniProtKB-KW"/>
</dbReference>
<dbReference type="InterPro" id="IPR025828">
    <property type="entry name" value="Put_sensor_dom"/>
</dbReference>
<feature type="domain" description="Putative sensor" evidence="11">
    <location>
        <begin position="69"/>
        <end position="221"/>
    </location>
</feature>
<evidence type="ECO:0000313" key="13">
    <source>
        <dbReference type="Proteomes" id="UP001595868"/>
    </source>
</evidence>
<organism evidence="12 13">
    <name type="scientific">Micromonospora zhanjiangensis</name>
    <dbReference type="NCBI Taxonomy" id="1522057"/>
    <lineage>
        <taxon>Bacteria</taxon>
        <taxon>Bacillati</taxon>
        <taxon>Actinomycetota</taxon>
        <taxon>Actinomycetes</taxon>
        <taxon>Micromonosporales</taxon>
        <taxon>Micromonosporaceae</taxon>
        <taxon>Micromonospora</taxon>
    </lineage>
</organism>
<dbReference type="Gene3D" id="3.30.565.10">
    <property type="entry name" value="Histidine kinase-like ATPase, C-terminal domain"/>
    <property type="match status" value="1"/>
</dbReference>
<keyword evidence="9" id="KW-0472">Membrane</keyword>
<keyword evidence="8" id="KW-0902">Two-component regulatory system</keyword>
<protein>
    <recommendedName>
        <fullName evidence="2">histidine kinase</fullName>
        <ecNumber evidence="2">2.7.13.3</ecNumber>
    </recommendedName>
</protein>
<keyword evidence="9" id="KW-1133">Transmembrane helix</keyword>
<dbReference type="RefSeq" id="WP_377552254.1">
    <property type="nucleotide sequence ID" value="NZ_JBHSBN010000033.1"/>
</dbReference>
<keyword evidence="4" id="KW-0808">Transferase</keyword>
<reference evidence="13" key="1">
    <citation type="journal article" date="2019" name="Int. J. Syst. Evol. Microbiol.">
        <title>The Global Catalogue of Microorganisms (GCM) 10K type strain sequencing project: providing services to taxonomists for standard genome sequencing and annotation.</title>
        <authorList>
            <consortium name="The Broad Institute Genomics Platform"/>
            <consortium name="The Broad Institute Genome Sequencing Center for Infectious Disease"/>
            <person name="Wu L."/>
            <person name="Ma J."/>
        </authorList>
    </citation>
    <scope>NUCLEOTIDE SEQUENCE [LARGE SCALE GENOMIC DNA]</scope>
    <source>
        <strain evidence="13">2902at01</strain>
    </source>
</reference>
<evidence type="ECO:0000259" key="10">
    <source>
        <dbReference type="Pfam" id="PF07730"/>
    </source>
</evidence>
<dbReference type="InterPro" id="IPR011712">
    <property type="entry name" value="Sig_transdc_His_kin_sub3_dim/P"/>
</dbReference>